<sequence length="232" mass="25554">MTPASGAARLATVLWWPVGLAVVAWRYLWRTTPLHRSDEAGGPEDLPDFDDDVPGGRAQRIADGTGPLLHRTYAIRIVDSPLSAPELVDVVARGLNRASPEMAVFHKTRGSNGSVRLGDELVVRMPGPWDGPVRVTGRDGTSFRLSTLAGHLEAGHIEFRASAADDVLHFEIESWCRAGDRLSHLLYNRVGFAKEVQLNMWTHFCVRTAALAGGRYRGGVTIRTRRVDWPAR</sequence>
<keyword evidence="2" id="KW-0812">Transmembrane</keyword>
<dbReference type="Proteomes" id="UP001141259">
    <property type="component" value="Unassembled WGS sequence"/>
</dbReference>
<protein>
    <submittedName>
        <fullName evidence="4">DUF1990 family protein</fullName>
    </submittedName>
</protein>
<evidence type="ECO:0000256" key="2">
    <source>
        <dbReference type="SAM" id="Phobius"/>
    </source>
</evidence>
<dbReference type="Pfam" id="PF09348">
    <property type="entry name" value="DUF1990"/>
    <property type="match status" value="1"/>
</dbReference>
<organism evidence="4 5">
    <name type="scientific">Umezawaea endophytica</name>
    <dbReference type="NCBI Taxonomy" id="1654476"/>
    <lineage>
        <taxon>Bacteria</taxon>
        <taxon>Bacillati</taxon>
        <taxon>Actinomycetota</taxon>
        <taxon>Actinomycetes</taxon>
        <taxon>Pseudonocardiales</taxon>
        <taxon>Pseudonocardiaceae</taxon>
        <taxon>Umezawaea</taxon>
    </lineage>
</organism>
<dbReference type="AlphaFoldDB" id="A0A9X3AF46"/>
<feature type="transmembrane region" description="Helical" evidence="2">
    <location>
        <begin position="6"/>
        <end position="28"/>
    </location>
</feature>
<dbReference type="RefSeq" id="WP_259623292.1">
    <property type="nucleotide sequence ID" value="NZ_JANYMP010000005.1"/>
</dbReference>
<evidence type="ECO:0000256" key="1">
    <source>
        <dbReference type="SAM" id="MobiDB-lite"/>
    </source>
</evidence>
<accession>A0A9X3AF46</accession>
<keyword evidence="5" id="KW-1185">Reference proteome</keyword>
<feature type="compositionally biased region" description="Acidic residues" evidence="1">
    <location>
        <begin position="41"/>
        <end position="53"/>
    </location>
</feature>
<feature type="region of interest" description="Disordered" evidence="1">
    <location>
        <begin position="36"/>
        <end position="63"/>
    </location>
</feature>
<keyword evidence="2" id="KW-1133">Transmembrane helix</keyword>
<dbReference type="InterPro" id="IPR018960">
    <property type="entry name" value="DUF1990"/>
</dbReference>
<keyword evidence="2" id="KW-0472">Membrane</keyword>
<feature type="domain" description="DUF1990" evidence="3">
    <location>
        <begin position="111"/>
        <end position="192"/>
    </location>
</feature>
<evidence type="ECO:0000259" key="3">
    <source>
        <dbReference type="Pfam" id="PF09348"/>
    </source>
</evidence>
<name>A0A9X3AF46_9PSEU</name>
<reference evidence="4" key="1">
    <citation type="submission" date="2022-08" db="EMBL/GenBank/DDBJ databases">
        <authorList>
            <person name="Tistechok S."/>
            <person name="Samborskyy M."/>
            <person name="Roman I."/>
        </authorList>
    </citation>
    <scope>NUCLEOTIDE SEQUENCE</scope>
    <source>
        <strain evidence="4">DSM 103496</strain>
    </source>
</reference>
<proteinExistence type="predicted"/>
<dbReference type="EMBL" id="JANYMP010000005">
    <property type="protein sequence ID" value="MCS7477781.1"/>
    <property type="molecule type" value="Genomic_DNA"/>
</dbReference>
<evidence type="ECO:0000313" key="5">
    <source>
        <dbReference type="Proteomes" id="UP001141259"/>
    </source>
</evidence>
<gene>
    <name evidence="4" type="ORF">NZH93_13030</name>
</gene>
<comment type="caution">
    <text evidence="4">The sequence shown here is derived from an EMBL/GenBank/DDBJ whole genome shotgun (WGS) entry which is preliminary data.</text>
</comment>
<evidence type="ECO:0000313" key="4">
    <source>
        <dbReference type="EMBL" id="MCS7477781.1"/>
    </source>
</evidence>